<comment type="function">
    <text evidence="7">Hydrolyzes fatty acids from S-acylated cysteine residues in proteins with a strong preference for palmitoylated G-alpha proteins over other acyl substrates. Mediates the deacylation of G-alpha proteins such as GPA1 in vivo, but has weak or no activity toward palmitoylated Ras proteins. Has weak lysophospholipase activity in vitro; however such activity may not exist in vivo.</text>
</comment>
<proteinExistence type="inferred from homology"/>
<dbReference type="PANTHER" id="PTHR10655">
    <property type="entry name" value="LYSOPHOSPHOLIPASE-RELATED"/>
    <property type="match status" value="1"/>
</dbReference>
<dbReference type="InterPro" id="IPR003140">
    <property type="entry name" value="PLipase/COase/thioEstase"/>
</dbReference>
<comment type="caution">
    <text evidence="12">The sequence shown here is derived from an EMBL/GenBank/DDBJ whole genome shotgun (WGS) entry which is preliminary data.</text>
</comment>
<dbReference type="PANTHER" id="PTHR10655:SF17">
    <property type="entry name" value="LYSOPHOSPHOLIPASE-LIKE PROTEIN 1"/>
    <property type="match status" value="1"/>
</dbReference>
<dbReference type="Proteomes" id="UP001309876">
    <property type="component" value="Unassembled WGS sequence"/>
</dbReference>
<evidence type="ECO:0000256" key="2">
    <source>
        <dbReference type="ARBA" id="ARBA00012423"/>
    </source>
</evidence>
<dbReference type="GO" id="GO:0006631">
    <property type="term" value="P:fatty acid metabolic process"/>
    <property type="evidence" value="ECO:0007669"/>
    <property type="project" value="UniProtKB-KW"/>
</dbReference>
<feature type="domain" description="Phospholipase/carboxylesterase/thioesterase" evidence="11">
    <location>
        <begin position="19"/>
        <end position="248"/>
    </location>
</feature>
<dbReference type="InterPro" id="IPR029058">
    <property type="entry name" value="AB_hydrolase_fold"/>
</dbReference>
<keyword evidence="13" id="KW-1185">Reference proteome</keyword>
<dbReference type="AlphaFoldDB" id="A0AAN7Y9N4"/>
<dbReference type="SUPFAM" id="SSF53474">
    <property type="entry name" value="alpha/beta-Hydrolases"/>
    <property type="match status" value="1"/>
</dbReference>
<sequence>MSAKEPLVCEPEDQSTGRPATFIFLHGFGDDAEGIPLGLAQQFQFYHKLPYLRWLLPNAPRNQEASSTAWYMPKALPNALKPRVPGAEQNDETDPDDEPGILESCDTVDKLVRQETDRGIEPSRIVVGGFSQGCAVSLVWGLVGKERDNVAGVMPLSGYFPLADRIAALRKERGMSETPEKEKEKKKWFYAHGARDALVPRSLFIHGKEELGKWIDADRDLEEHLYEGMAHNTTNAELRDMLKWLSQVLPP</sequence>
<feature type="region of interest" description="Disordered" evidence="10">
    <location>
        <begin position="81"/>
        <end position="102"/>
    </location>
</feature>
<dbReference type="EMBL" id="JAVRRJ010000001">
    <property type="protein sequence ID" value="KAK5090375.1"/>
    <property type="molecule type" value="Genomic_DNA"/>
</dbReference>
<evidence type="ECO:0000256" key="5">
    <source>
        <dbReference type="ARBA" id="ARBA00022801"/>
    </source>
</evidence>
<evidence type="ECO:0000259" key="11">
    <source>
        <dbReference type="Pfam" id="PF02230"/>
    </source>
</evidence>
<feature type="compositionally biased region" description="Acidic residues" evidence="10">
    <location>
        <begin position="89"/>
        <end position="100"/>
    </location>
</feature>
<keyword evidence="4" id="KW-0719">Serine esterase</keyword>
<protein>
    <recommendedName>
        <fullName evidence="3">Acyl-protein thioesterase 1</fullName>
        <ecNumber evidence="2">3.1.2.22</ecNumber>
    </recommendedName>
    <alternativeName>
        <fullName evidence="8">Palmitoyl-protein hydrolase</fullName>
    </alternativeName>
</protein>
<keyword evidence="5" id="KW-0378">Hydrolase</keyword>
<accession>A0AAN7Y9N4</accession>
<name>A0AAN7Y9N4_9EURO</name>
<gene>
    <name evidence="12" type="ORF">LTR05_000547</name>
</gene>
<reference evidence="12 13" key="1">
    <citation type="submission" date="2023-08" db="EMBL/GenBank/DDBJ databases">
        <title>Black Yeasts Isolated from many extreme environments.</title>
        <authorList>
            <person name="Coleine C."/>
            <person name="Stajich J.E."/>
            <person name="Selbmann L."/>
        </authorList>
    </citation>
    <scope>NUCLEOTIDE SEQUENCE [LARGE SCALE GENOMIC DNA]</scope>
    <source>
        <strain evidence="12 13">CCFEE 5910</strain>
    </source>
</reference>
<dbReference type="GO" id="GO:0008474">
    <property type="term" value="F:palmitoyl-(protein) hydrolase activity"/>
    <property type="evidence" value="ECO:0007669"/>
    <property type="project" value="UniProtKB-EC"/>
</dbReference>
<evidence type="ECO:0000313" key="12">
    <source>
        <dbReference type="EMBL" id="KAK5090375.1"/>
    </source>
</evidence>
<evidence type="ECO:0000256" key="9">
    <source>
        <dbReference type="ARBA" id="ARBA00047337"/>
    </source>
</evidence>
<comment type="similarity">
    <text evidence="1">Belongs to the AB hydrolase superfamily. AB hydrolase 2 family.</text>
</comment>
<evidence type="ECO:0000256" key="6">
    <source>
        <dbReference type="ARBA" id="ARBA00022832"/>
    </source>
</evidence>
<evidence type="ECO:0000256" key="10">
    <source>
        <dbReference type="SAM" id="MobiDB-lite"/>
    </source>
</evidence>
<dbReference type="GO" id="GO:0005737">
    <property type="term" value="C:cytoplasm"/>
    <property type="evidence" value="ECO:0007669"/>
    <property type="project" value="TreeGrafter"/>
</dbReference>
<comment type="catalytic activity">
    <reaction evidence="9">
        <text>S-hexadecanoyl-L-cysteinyl-[protein] + H2O = L-cysteinyl-[protein] + hexadecanoate + H(+)</text>
        <dbReference type="Rhea" id="RHEA:19233"/>
        <dbReference type="Rhea" id="RHEA-COMP:10131"/>
        <dbReference type="Rhea" id="RHEA-COMP:11032"/>
        <dbReference type="ChEBI" id="CHEBI:7896"/>
        <dbReference type="ChEBI" id="CHEBI:15377"/>
        <dbReference type="ChEBI" id="CHEBI:15378"/>
        <dbReference type="ChEBI" id="CHEBI:29950"/>
        <dbReference type="ChEBI" id="CHEBI:74151"/>
        <dbReference type="EC" id="3.1.2.22"/>
    </reaction>
</comment>
<dbReference type="EC" id="3.1.2.22" evidence="2"/>
<evidence type="ECO:0000256" key="3">
    <source>
        <dbReference type="ARBA" id="ARBA00014923"/>
    </source>
</evidence>
<evidence type="ECO:0000256" key="8">
    <source>
        <dbReference type="ARBA" id="ARBA00031195"/>
    </source>
</evidence>
<dbReference type="Gene3D" id="3.40.50.1820">
    <property type="entry name" value="alpha/beta hydrolase"/>
    <property type="match status" value="1"/>
</dbReference>
<evidence type="ECO:0000256" key="4">
    <source>
        <dbReference type="ARBA" id="ARBA00022487"/>
    </source>
</evidence>
<evidence type="ECO:0000313" key="13">
    <source>
        <dbReference type="Proteomes" id="UP001309876"/>
    </source>
</evidence>
<organism evidence="12 13">
    <name type="scientific">Lithohypha guttulata</name>
    <dbReference type="NCBI Taxonomy" id="1690604"/>
    <lineage>
        <taxon>Eukaryota</taxon>
        <taxon>Fungi</taxon>
        <taxon>Dikarya</taxon>
        <taxon>Ascomycota</taxon>
        <taxon>Pezizomycotina</taxon>
        <taxon>Eurotiomycetes</taxon>
        <taxon>Chaetothyriomycetidae</taxon>
        <taxon>Chaetothyriales</taxon>
        <taxon>Trichomeriaceae</taxon>
        <taxon>Lithohypha</taxon>
    </lineage>
</organism>
<keyword evidence="6" id="KW-0443">Lipid metabolism</keyword>
<dbReference type="InterPro" id="IPR050565">
    <property type="entry name" value="LYPA1-2/EST-like"/>
</dbReference>
<keyword evidence="6" id="KW-0276">Fatty acid metabolism</keyword>
<evidence type="ECO:0000256" key="7">
    <source>
        <dbReference type="ARBA" id="ARBA00029392"/>
    </source>
</evidence>
<evidence type="ECO:0000256" key="1">
    <source>
        <dbReference type="ARBA" id="ARBA00006499"/>
    </source>
</evidence>
<dbReference type="Pfam" id="PF02230">
    <property type="entry name" value="Abhydrolase_2"/>
    <property type="match status" value="1"/>
</dbReference>
<dbReference type="GO" id="GO:0052689">
    <property type="term" value="F:carboxylic ester hydrolase activity"/>
    <property type="evidence" value="ECO:0007669"/>
    <property type="project" value="UniProtKB-KW"/>
</dbReference>